<protein>
    <submittedName>
        <fullName evidence="1">HAD family hydrolase</fullName>
    </submittedName>
</protein>
<dbReference type="NCBIfam" id="TIGR01484">
    <property type="entry name" value="HAD-SF-IIB"/>
    <property type="match status" value="1"/>
</dbReference>
<dbReference type="PANTHER" id="PTHR10000">
    <property type="entry name" value="PHOSPHOSERINE PHOSPHATASE"/>
    <property type="match status" value="1"/>
</dbReference>
<dbReference type="GO" id="GO:0005829">
    <property type="term" value="C:cytosol"/>
    <property type="evidence" value="ECO:0007669"/>
    <property type="project" value="TreeGrafter"/>
</dbReference>
<sequence length="276" mass="30540">MKKLIFLDIDGTLVSSMAAPSRRVKEALWKARENGHGVCLCTGRNMPIIGQEIMDLGVDGVIASAGAHVEVHGEVLFDSPLPEPVIQECLSVFHAQGMYCRIETPDGIYTDPQMEALLKMAEPDETNSELIRMQREIEAGISIQPYEKYPGKGAYKICFTSTNLEAIEQTKKYLEDRFRYAVFPYKDSTVCFNGEIIPRGIDKGRGMELVCAYYGVGIQDTIAFGDSMNDYEMIETAGIGVAMGNACEELKERADAVCEDVCADGVYYELNRLGLV</sequence>
<accession>A0A9D2B3Z9</accession>
<dbReference type="Pfam" id="PF08282">
    <property type="entry name" value="Hydrolase_3"/>
    <property type="match status" value="1"/>
</dbReference>
<dbReference type="AlphaFoldDB" id="A0A9D2B3Z9"/>
<dbReference type="InterPro" id="IPR036412">
    <property type="entry name" value="HAD-like_sf"/>
</dbReference>
<proteinExistence type="predicted"/>
<keyword evidence="1" id="KW-0378">Hydrolase</keyword>
<dbReference type="Gene3D" id="3.40.50.1000">
    <property type="entry name" value="HAD superfamily/HAD-like"/>
    <property type="match status" value="1"/>
</dbReference>
<dbReference type="PANTHER" id="PTHR10000:SF25">
    <property type="entry name" value="PHOSPHATASE YKRA-RELATED"/>
    <property type="match status" value="1"/>
</dbReference>
<dbReference type="GO" id="GO:0000287">
    <property type="term" value="F:magnesium ion binding"/>
    <property type="evidence" value="ECO:0007669"/>
    <property type="project" value="TreeGrafter"/>
</dbReference>
<organism evidence="1 2">
    <name type="scientific">Candidatus Blautia gallistercoris</name>
    <dbReference type="NCBI Taxonomy" id="2838490"/>
    <lineage>
        <taxon>Bacteria</taxon>
        <taxon>Bacillati</taxon>
        <taxon>Bacillota</taxon>
        <taxon>Clostridia</taxon>
        <taxon>Lachnospirales</taxon>
        <taxon>Lachnospiraceae</taxon>
        <taxon>Blautia</taxon>
    </lineage>
</organism>
<dbReference type="InterPro" id="IPR006379">
    <property type="entry name" value="HAD-SF_hydro_IIB"/>
</dbReference>
<dbReference type="EMBL" id="DXEX01000176">
    <property type="protein sequence ID" value="HIX59666.1"/>
    <property type="molecule type" value="Genomic_DNA"/>
</dbReference>
<dbReference type="SUPFAM" id="SSF56784">
    <property type="entry name" value="HAD-like"/>
    <property type="match status" value="1"/>
</dbReference>
<dbReference type="SFLD" id="SFLDS00003">
    <property type="entry name" value="Haloacid_Dehalogenase"/>
    <property type="match status" value="1"/>
</dbReference>
<reference evidence="1" key="2">
    <citation type="submission" date="2021-04" db="EMBL/GenBank/DDBJ databases">
        <authorList>
            <person name="Gilroy R."/>
        </authorList>
    </citation>
    <scope>NUCLEOTIDE SEQUENCE</scope>
    <source>
        <strain evidence="1">ChiSjej1B19-8411</strain>
    </source>
</reference>
<evidence type="ECO:0000313" key="2">
    <source>
        <dbReference type="Proteomes" id="UP000886817"/>
    </source>
</evidence>
<reference evidence="1" key="1">
    <citation type="journal article" date="2021" name="PeerJ">
        <title>Extensive microbial diversity within the chicken gut microbiome revealed by metagenomics and culture.</title>
        <authorList>
            <person name="Gilroy R."/>
            <person name="Ravi A."/>
            <person name="Getino M."/>
            <person name="Pursley I."/>
            <person name="Horton D.L."/>
            <person name="Alikhan N.F."/>
            <person name="Baker D."/>
            <person name="Gharbi K."/>
            <person name="Hall N."/>
            <person name="Watson M."/>
            <person name="Adriaenssens E.M."/>
            <person name="Foster-Nyarko E."/>
            <person name="Jarju S."/>
            <person name="Secka A."/>
            <person name="Antonio M."/>
            <person name="Oren A."/>
            <person name="Chaudhuri R.R."/>
            <person name="La Ragione R."/>
            <person name="Hildebrand F."/>
            <person name="Pallen M.J."/>
        </authorList>
    </citation>
    <scope>NUCLEOTIDE SEQUENCE</scope>
    <source>
        <strain evidence="1">ChiSjej1B19-8411</strain>
    </source>
</reference>
<dbReference type="InterPro" id="IPR000150">
    <property type="entry name" value="Cof"/>
</dbReference>
<dbReference type="Gene3D" id="3.30.1240.10">
    <property type="match status" value="1"/>
</dbReference>
<gene>
    <name evidence="1" type="ORF">IAA45_08130</name>
</gene>
<dbReference type="InterPro" id="IPR023214">
    <property type="entry name" value="HAD_sf"/>
</dbReference>
<comment type="caution">
    <text evidence="1">The sequence shown here is derived from an EMBL/GenBank/DDBJ whole genome shotgun (WGS) entry which is preliminary data.</text>
</comment>
<name>A0A9D2B3Z9_9FIRM</name>
<dbReference type="PROSITE" id="PS01228">
    <property type="entry name" value="COF_1"/>
    <property type="match status" value="1"/>
</dbReference>
<dbReference type="Proteomes" id="UP000886817">
    <property type="component" value="Unassembled WGS sequence"/>
</dbReference>
<dbReference type="PROSITE" id="PS01229">
    <property type="entry name" value="COF_2"/>
    <property type="match status" value="1"/>
</dbReference>
<dbReference type="SFLD" id="SFLDG01140">
    <property type="entry name" value="C2.B:_Phosphomannomutase_and_P"/>
    <property type="match status" value="1"/>
</dbReference>
<dbReference type="NCBIfam" id="TIGR00099">
    <property type="entry name" value="Cof-subfamily"/>
    <property type="match status" value="1"/>
</dbReference>
<dbReference type="GO" id="GO:0016791">
    <property type="term" value="F:phosphatase activity"/>
    <property type="evidence" value="ECO:0007669"/>
    <property type="project" value="TreeGrafter"/>
</dbReference>
<evidence type="ECO:0000313" key="1">
    <source>
        <dbReference type="EMBL" id="HIX59666.1"/>
    </source>
</evidence>